<dbReference type="Gene3D" id="3.40.50.300">
    <property type="entry name" value="P-loop containing nucleotide triphosphate hydrolases"/>
    <property type="match status" value="1"/>
</dbReference>
<reference evidence="2 3" key="1">
    <citation type="journal article" date="2020" name="ISME J.">
        <title>Comparative genomics reveals insights into cyanobacterial evolution and habitat adaptation.</title>
        <authorList>
            <person name="Chen M.Y."/>
            <person name="Teng W.K."/>
            <person name="Zhao L."/>
            <person name="Hu C.X."/>
            <person name="Zhou Y.K."/>
            <person name="Han B.P."/>
            <person name="Song L.R."/>
            <person name="Shu W.S."/>
        </authorList>
    </citation>
    <scope>NUCLEOTIDE SEQUENCE [LARGE SCALE GENOMIC DNA]</scope>
    <source>
        <strain evidence="2 3">FACHB-391</strain>
    </source>
</reference>
<comment type="caution">
    <text evidence="2">The sequence shown here is derived from an EMBL/GenBank/DDBJ whole genome shotgun (WGS) entry which is preliminary data.</text>
</comment>
<dbReference type="Pfam" id="PF00685">
    <property type="entry name" value="Sulfotransfer_1"/>
    <property type="match status" value="1"/>
</dbReference>
<proteinExistence type="predicted"/>
<dbReference type="SUPFAM" id="SSF52540">
    <property type="entry name" value="P-loop containing nucleoside triphosphate hydrolases"/>
    <property type="match status" value="1"/>
</dbReference>
<evidence type="ECO:0000313" key="3">
    <source>
        <dbReference type="Proteomes" id="UP000604661"/>
    </source>
</evidence>
<dbReference type="InterPro" id="IPR000863">
    <property type="entry name" value="Sulfotransferase_dom"/>
</dbReference>
<dbReference type="InterPro" id="IPR027417">
    <property type="entry name" value="P-loop_NTPase"/>
</dbReference>
<protein>
    <submittedName>
        <fullName evidence="2">Sulfotransferase domain-containing protein</fullName>
    </submittedName>
</protein>
<accession>A0ABR8EXH4</accession>
<dbReference type="EMBL" id="JACJTE010000019">
    <property type="protein sequence ID" value="MBD2562527.1"/>
    <property type="molecule type" value="Genomic_DNA"/>
</dbReference>
<dbReference type="RefSeq" id="WP_190894761.1">
    <property type="nucleotide sequence ID" value="NZ_JACJTE010000019.1"/>
</dbReference>
<gene>
    <name evidence="2" type="ORF">H6G95_18290</name>
</gene>
<evidence type="ECO:0000259" key="1">
    <source>
        <dbReference type="Pfam" id="PF00685"/>
    </source>
</evidence>
<evidence type="ECO:0000313" key="2">
    <source>
        <dbReference type="EMBL" id="MBD2562527.1"/>
    </source>
</evidence>
<organism evidence="2 3">
    <name type="scientific">Nostoc linckia FACHB-391</name>
    <dbReference type="NCBI Taxonomy" id="2692906"/>
    <lineage>
        <taxon>Bacteria</taxon>
        <taxon>Bacillati</taxon>
        <taxon>Cyanobacteriota</taxon>
        <taxon>Cyanophyceae</taxon>
        <taxon>Nostocales</taxon>
        <taxon>Nostocaceae</taxon>
        <taxon>Nostoc</taxon>
    </lineage>
</organism>
<name>A0ABR8EXH4_NOSLI</name>
<sequence>MDQSWFFNTCEYFPKEQFLILESENLYKDPAFKVNKTFEFLGLPHYQL</sequence>
<keyword evidence="3" id="KW-1185">Reference proteome</keyword>
<feature type="domain" description="Sulfotransferase" evidence="1">
    <location>
        <begin position="10"/>
        <end position="44"/>
    </location>
</feature>
<dbReference type="Proteomes" id="UP000604661">
    <property type="component" value="Unassembled WGS sequence"/>
</dbReference>